<evidence type="ECO:0000259" key="9">
    <source>
        <dbReference type="Pfam" id="PF02687"/>
    </source>
</evidence>
<evidence type="ECO:0000313" key="12">
    <source>
        <dbReference type="Proteomes" id="UP000245506"/>
    </source>
</evidence>
<dbReference type="Pfam" id="PF12704">
    <property type="entry name" value="MacB_PCD"/>
    <property type="match status" value="1"/>
</dbReference>
<dbReference type="Proteomes" id="UP000245506">
    <property type="component" value="Unassembled WGS sequence"/>
</dbReference>
<accession>A0A317CB96</accession>
<feature type="domain" description="ABC3 transporter permease C-terminal" evidence="9">
    <location>
        <begin position="276"/>
        <end position="409"/>
    </location>
</feature>
<feature type="transmembrane region" description="Helical" evidence="8">
    <location>
        <begin position="382"/>
        <end position="402"/>
    </location>
</feature>
<comment type="caution">
    <text evidence="11">The sequence shown here is derived from an EMBL/GenBank/DDBJ whole genome shotgun (WGS) entry which is preliminary data.</text>
</comment>
<dbReference type="InterPro" id="IPR003838">
    <property type="entry name" value="ABC3_permease_C"/>
</dbReference>
<sequence length="416" mass="45754">MFQPLEAFIGLKYTRARRDKSFVSFISLASMIGIALGVMVLITVLSVMNGFEQAMRDRILGVLSHVTVSETDAMVENWPERRKQLLKMDNVIGSSPFVEKQLMVNEGTRVQGAIVEGILPEFEKETGNVSHKMLEGKGSFDDLVAGEDNIILGVTLAESLGVDVGESVTLLTPTSGQDLGELPILKQFHVVGIFRVDLQQYDEGTVFIHMADAQSLFEMGDQVTGLRLRIDDLYKAREVAQKVADVSGSDFWVSDWTRQNENFFKAIQLQKTMMFFLLGLIIAVAAFNLVSTLVMVVTDKGSDIAILRTLGMKPRNVMKVFMVQGTLIGVIGTILGVVFGVLLAVNVDVIVPFLESLFNVNFISADVYGISTLESRVEVSDIVLIAVSALVLSMLATLYPSWKASKVQPAEALRYE</sequence>
<organism evidence="11 12">
    <name type="scientific">Leucothrix arctica</name>
    <dbReference type="NCBI Taxonomy" id="1481894"/>
    <lineage>
        <taxon>Bacteria</taxon>
        <taxon>Pseudomonadati</taxon>
        <taxon>Pseudomonadota</taxon>
        <taxon>Gammaproteobacteria</taxon>
        <taxon>Thiotrichales</taxon>
        <taxon>Thiotrichaceae</taxon>
        <taxon>Leucothrix</taxon>
    </lineage>
</organism>
<name>A0A317CB96_9GAMM</name>
<evidence type="ECO:0000313" key="11">
    <source>
        <dbReference type="EMBL" id="PWQ95965.1"/>
    </source>
</evidence>
<dbReference type="InterPro" id="IPR011925">
    <property type="entry name" value="LolCE_TM"/>
</dbReference>
<dbReference type="NCBIfam" id="TIGR02212">
    <property type="entry name" value="lolCE"/>
    <property type="match status" value="1"/>
</dbReference>
<dbReference type="RefSeq" id="WP_109823544.1">
    <property type="nucleotide sequence ID" value="NZ_QGKL01000031.1"/>
</dbReference>
<feature type="domain" description="MacB-like periplasmic core" evidence="10">
    <location>
        <begin position="27"/>
        <end position="244"/>
    </location>
</feature>
<dbReference type="AlphaFoldDB" id="A0A317CB96"/>
<keyword evidence="4" id="KW-1003">Cell membrane</keyword>
<comment type="subcellular location">
    <subcellularLocation>
        <location evidence="1">Cell membrane</location>
        <topology evidence="1">Multi-pass membrane protein</topology>
    </subcellularLocation>
</comment>
<feature type="transmembrane region" description="Helical" evidence="8">
    <location>
        <begin position="317"/>
        <end position="343"/>
    </location>
</feature>
<evidence type="ECO:0000259" key="10">
    <source>
        <dbReference type="Pfam" id="PF12704"/>
    </source>
</evidence>
<evidence type="ECO:0000256" key="7">
    <source>
        <dbReference type="ARBA" id="ARBA00023136"/>
    </source>
</evidence>
<evidence type="ECO:0000256" key="8">
    <source>
        <dbReference type="SAM" id="Phobius"/>
    </source>
</evidence>
<dbReference type="GO" id="GO:0044874">
    <property type="term" value="P:lipoprotein localization to outer membrane"/>
    <property type="evidence" value="ECO:0007669"/>
    <property type="project" value="TreeGrafter"/>
</dbReference>
<dbReference type="PANTHER" id="PTHR30489:SF0">
    <property type="entry name" value="LIPOPROTEIN-RELEASING SYSTEM TRANSMEMBRANE PROTEIN LOLE"/>
    <property type="match status" value="1"/>
</dbReference>
<proteinExistence type="inferred from homology"/>
<evidence type="ECO:0000256" key="3">
    <source>
        <dbReference type="ARBA" id="ARBA00022448"/>
    </source>
</evidence>
<feature type="transmembrane region" description="Helical" evidence="8">
    <location>
        <begin position="349"/>
        <end position="370"/>
    </location>
</feature>
<dbReference type="GO" id="GO:0042953">
    <property type="term" value="P:lipoprotein transport"/>
    <property type="evidence" value="ECO:0007669"/>
    <property type="project" value="InterPro"/>
</dbReference>
<reference evidence="11 12" key="1">
    <citation type="submission" date="2018-05" db="EMBL/GenBank/DDBJ databases">
        <title>Leucothrix arctica sp. nov., isolated from Arctic seawater.</title>
        <authorList>
            <person name="Choi A."/>
            <person name="Baek K."/>
        </authorList>
    </citation>
    <scope>NUCLEOTIDE SEQUENCE [LARGE SCALE GENOMIC DNA]</scope>
    <source>
        <strain evidence="11 12">IMCC9719</strain>
    </source>
</reference>
<keyword evidence="3" id="KW-0813">Transport</keyword>
<dbReference type="OrthoDB" id="9808461at2"/>
<keyword evidence="6 8" id="KW-1133">Transmembrane helix</keyword>
<keyword evidence="12" id="KW-1185">Reference proteome</keyword>
<comment type="similarity">
    <text evidence="2">Belongs to the ABC-4 integral membrane protein family. LolC/E subfamily.</text>
</comment>
<protein>
    <submittedName>
        <fullName evidence="11">Lipoprotein-releasing ABC transporter permease subunit</fullName>
    </submittedName>
</protein>
<dbReference type="Pfam" id="PF02687">
    <property type="entry name" value="FtsX"/>
    <property type="match status" value="1"/>
</dbReference>
<dbReference type="EMBL" id="QGKL01000031">
    <property type="protein sequence ID" value="PWQ95965.1"/>
    <property type="molecule type" value="Genomic_DNA"/>
</dbReference>
<evidence type="ECO:0000256" key="5">
    <source>
        <dbReference type="ARBA" id="ARBA00022692"/>
    </source>
</evidence>
<keyword evidence="5 8" id="KW-0812">Transmembrane</keyword>
<keyword evidence="11" id="KW-0449">Lipoprotein</keyword>
<dbReference type="PANTHER" id="PTHR30489">
    <property type="entry name" value="LIPOPROTEIN-RELEASING SYSTEM TRANSMEMBRANE PROTEIN LOLE"/>
    <property type="match status" value="1"/>
</dbReference>
<dbReference type="InterPro" id="IPR025857">
    <property type="entry name" value="MacB_PCD"/>
</dbReference>
<evidence type="ECO:0000256" key="1">
    <source>
        <dbReference type="ARBA" id="ARBA00004651"/>
    </source>
</evidence>
<evidence type="ECO:0000256" key="6">
    <source>
        <dbReference type="ARBA" id="ARBA00022989"/>
    </source>
</evidence>
<gene>
    <name evidence="11" type="ORF">DKT75_11340</name>
</gene>
<dbReference type="InterPro" id="IPR051447">
    <property type="entry name" value="Lipoprotein-release_system"/>
</dbReference>
<keyword evidence="7 8" id="KW-0472">Membrane</keyword>
<feature type="transmembrane region" description="Helical" evidence="8">
    <location>
        <begin position="273"/>
        <end position="297"/>
    </location>
</feature>
<evidence type="ECO:0000256" key="4">
    <source>
        <dbReference type="ARBA" id="ARBA00022475"/>
    </source>
</evidence>
<evidence type="ECO:0000256" key="2">
    <source>
        <dbReference type="ARBA" id="ARBA00005236"/>
    </source>
</evidence>
<feature type="transmembrane region" description="Helical" evidence="8">
    <location>
        <begin position="21"/>
        <end position="48"/>
    </location>
</feature>
<dbReference type="GO" id="GO:0098797">
    <property type="term" value="C:plasma membrane protein complex"/>
    <property type="evidence" value="ECO:0007669"/>
    <property type="project" value="TreeGrafter"/>
</dbReference>